<sequence>MEVSTTTAFLIHEGLTV</sequence>
<protein>
    <submittedName>
        <fullName evidence="1">Uncharacterized protein</fullName>
    </submittedName>
</protein>
<dbReference type="AlphaFoldDB" id="Q10IZ6"/>
<proteinExistence type="predicted"/>
<organism evidence="1">
    <name type="scientific">Oryza sativa subsp. japonica</name>
    <name type="common">Rice</name>
    <dbReference type="NCBI Taxonomy" id="39947"/>
    <lineage>
        <taxon>Eukaryota</taxon>
        <taxon>Viridiplantae</taxon>
        <taxon>Streptophyta</taxon>
        <taxon>Embryophyta</taxon>
        <taxon>Tracheophyta</taxon>
        <taxon>Spermatophyta</taxon>
        <taxon>Magnoliopsida</taxon>
        <taxon>Liliopsida</taxon>
        <taxon>Poales</taxon>
        <taxon>Poaceae</taxon>
        <taxon>BOP clade</taxon>
        <taxon>Oryzoideae</taxon>
        <taxon>Oryzeae</taxon>
        <taxon>Oryzinae</taxon>
        <taxon>Oryza</taxon>
        <taxon>Oryza sativa</taxon>
    </lineage>
</organism>
<reference evidence="1" key="2">
    <citation type="submission" date="2006-06" db="EMBL/GenBank/DDBJ databases">
        <authorList>
            <person name="Buell R."/>
            <person name="Wing R.A."/>
            <person name="McCombie W.A."/>
            <person name="Ouyang S."/>
        </authorList>
    </citation>
    <scope>NUCLEOTIDE SEQUENCE</scope>
</reference>
<gene>
    <name evidence="1" type="ordered locus">LOC_Os03g32532</name>
</gene>
<accession>Q10IZ6</accession>
<evidence type="ECO:0000313" key="1">
    <source>
        <dbReference type="EMBL" id="ABF96842.1"/>
    </source>
</evidence>
<dbReference type="EMBL" id="DP000009">
    <property type="protein sequence ID" value="ABF96842.1"/>
    <property type="molecule type" value="Genomic_DNA"/>
</dbReference>
<reference evidence="1" key="1">
    <citation type="journal article" date="2005" name="Genome Res.">
        <title>Sequence, annotation, and analysis of synteny between rice chromosome 3 and diverged grass species.</title>
        <authorList>
            <consortium name="Rice Chromosome 3 Sequencing Consortium"/>
            <person name="Buell C.R."/>
            <person name="Yuan Q."/>
            <person name="Ouyang S."/>
            <person name="Liu J."/>
            <person name="Zhu W."/>
            <person name="Wang A."/>
            <person name="Maiti R."/>
            <person name="Haas B."/>
            <person name="Wortman J."/>
            <person name="Pertea M."/>
            <person name="Jones K.M."/>
            <person name="Kim M."/>
            <person name="Overton L."/>
            <person name="Tsitrin T."/>
            <person name="Fadrosh D."/>
            <person name="Bera J."/>
            <person name="Weaver B."/>
            <person name="Jin S."/>
            <person name="Johri S."/>
            <person name="Reardon M."/>
            <person name="Webb K."/>
            <person name="Hill J."/>
            <person name="Moffat K."/>
            <person name="Tallon L."/>
            <person name="Van Aken S."/>
            <person name="Lewis M."/>
            <person name="Utterback T."/>
            <person name="Feldblyum T."/>
            <person name="Zismann V."/>
            <person name="Iobst S."/>
            <person name="Hsiao J."/>
            <person name="de Vazeille A.R."/>
            <person name="Salzberg S.L."/>
            <person name="White O."/>
            <person name="Fraser C."/>
            <person name="Yu Y."/>
            <person name="Kim H."/>
            <person name="Rambo T."/>
            <person name="Currie J."/>
            <person name="Collura K."/>
            <person name="Kernodle-Thompson S."/>
            <person name="Wei F."/>
            <person name="Kudrna K."/>
            <person name="Ammiraju J.S."/>
            <person name="Luo M."/>
            <person name="Goicoechea J.L."/>
            <person name="Wing R.A."/>
            <person name="Henry D."/>
            <person name="Oates R."/>
            <person name="Palmer M."/>
            <person name="Pries G."/>
            <person name="Saski C."/>
            <person name="Simmons J."/>
            <person name="Soderlund C."/>
            <person name="Nelson W."/>
            <person name="de la Bastide M."/>
            <person name="Spiegel L."/>
            <person name="Nascimento L."/>
            <person name="Huang E."/>
            <person name="Preston R."/>
            <person name="Zutavern T."/>
            <person name="Palmer L."/>
            <person name="O'Shaughnessy A."/>
            <person name="Dike S."/>
            <person name="McCombie W.R."/>
            <person name="Minx P."/>
            <person name="Cordum H."/>
            <person name="Wilson R."/>
            <person name="Jin W."/>
            <person name="Lee H.R."/>
            <person name="Jiang J."/>
            <person name="Jackson S."/>
        </authorList>
    </citation>
    <scope>NUCLEOTIDE SEQUENCE [LARGE SCALE GENOMIC DNA]</scope>
</reference>
<name>Q10IZ6_ORYSJ</name>